<keyword evidence="2" id="KW-1185">Reference proteome</keyword>
<accession>A0ACC0K4K1</accession>
<dbReference type="Proteomes" id="UP001064048">
    <property type="component" value="Chromosome Z"/>
</dbReference>
<evidence type="ECO:0000313" key="1">
    <source>
        <dbReference type="EMBL" id="KAI8431191.1"/>
    </source>
</evidence>
<evidence type="ECO:0000313" key="2">
    <source>
        <dbReference type="Proteomes" id="UP001064048"/>
    </source>
</evidence>
<reference evidence="1 2" key="1">
    <citation type="journal article" date="2022" name="Genome Biol. Evol.">
        <title>The Spruce Budworm Genome: Reconstructing the Evolutionary History of Antifreeze Proteins.</title>
        <authorList>
            <person name="Beliveau C."/>
            <person name="Gagne P."/>
            <person name="Picq S."/>
            <person name="Vernygora O."/>
            <person name="Keeling C.I."/>
            <person name="Pinkney K."/>
            <person name="Doucet D."/>
            <person name="Wen F."/>
            <person name="Johnston J.S."/>
            <person name="Maaroufi H."/>
            <person name="Boyle B."/>
            <person name="Laroche J."/>
            <person name="Dewar K."/>
            <person name="Juretic N."/>
            <person name="Blackburn G."/>
            <person name="Nisole A."/>
            <person name="Brunet B."/>
            <person name="Brandao M."/>
            <person name="Lumley L."/>
            <person name="Duan J."/>
            <person name="Quan G."/>
            <person name="Lucarotti C.J."/>
            <person name="Roe A.D."/>
            <person name="Sperling F.A.H."/>
            <person name="Levesque R.C."/>
            <person name="Cusson M."/>
        </authorList>
    </citation>
    <scope>NUCLEOTIDE SEQUENCE [LARGE SCALE GENOMIC DNA]</scope>
    <source>
        <strain evidence="1">Glfc:IPQL:Cfum</strain>
    </source>
</reference>
<name>A0ACC0K4K1_CHOFU</name>
<dbReference type="EMBL" id="CM046131">
    <property type="protein sequence ID" value="KAI8431191.1"/>
    <property type="molecule type" value="Genomic_DNA"/>
</dbReference>
<comment type="caution">
    <text evidence="1">The sequence shown here is derived from an EMBL/GenBank/DDBJ whole genome shotgun (WGS) entry which is preliminary data.</text>
</comment>
<gene>
    <name evidence="1" type="ORF">MSG28_001229</name>
</gene>
<proteinExistence type="predicted"/>
<organism evidence="1 2">
    <name type="scientific">Choristoneura fumiferana</name>
    <name type="common">Spruce budworm moth</name>
    <name type="synonym">Archips fumiferana</name>
    <dbReference type="NCBI Taxonomy" id="7141"/>
    <lineage>
        <taxon>Eukaryota</taxon>
        <taxon>Metazoa</taxon>
        <taxon>Ecdysozoa</taxon>
        <taxon>Arthropoda</taxon>
        <taxon>Hexapoda</taxon>
        <taxon>Insecta</taxon>
        <taxon>Pterygota</taxon>
        <taxon>Neoptera</taxon>
        <taxon>Endopterygota</taxon>
        <taxon>Lepidoptera</taxon>
        <taxon>Glossata</taxon>
        <taxon>Ditrysia</taxon>
        <taxon>Tortricoidea</taxon>
        <taxon>Tortricidae</taxon>
        <taxon>Tortricinae</taxon>
        <taxon>Choristoneura</taxon>
    </lineage>
</organism>
<protein>
    <submittedName>
        <fullName evidence="1">Uncharacterized protein</fullName>
    </submittedName>
</protein>
<sequence length="2469" mass="274159">MAVNNRHRQKVDFSKHLDSKQNRCPNNVPENISVKYVNNRCSPNQLQNSNSASDQKTITITVKKKKHKMKENEILQRFKKSKETGLITICDYLKILAKKCSTPEAHEAKVHSHHEKRRSSDTCLNMSTPFKTKTVVNTMSIDPKRIPPGCKNLLNHPLMQAQLSIYRCQLNAKKNDGCKTCNSAAIFEVVKCLYDCYKKKKCDPCKCVVCGYLPKDIRKLIHEVGRSHVNVGVETASTNQKTRSTMTSQEDELLSMLQSEPKPEKNFKISTSEKLRMAKAFGILTPPESQGVNMDRPHQGKSNADYMIEIEPTCPQVDMPLDKMLYMTNEPDTGPTLRIPSKKLRKARASGLLTPLDGKTQQQREKMLRHLAMNDIPLPEGKTESEKKVITKVRRELGLPPGPRTPDEKERYAKAQAAGLITPLKGKSQPQKENILRSLLENGLPLPEGRTPQEKALISKIELECLLKPGNKPATENKIKHRAKSYVHTLFNKFATETGYMVLIETSCVKDKCNLQAKGFLTPVRSPKEETNILRLTRPKKTKSLEKALFKEVEIGVRLIPGSQGSTESCDSGTTEYSNTTKEQSETETGTDVFYLQQSDDDNLDTSSEPRIFWFYRNSIHKTGRPAGRDTKIYLVSELKMHQQRTEAAQQHKEQHCNLHSSDDAGVVRIAPRHSLKQASSIVLVMPRSCDEMSTEDCGSLIYVEKLEPLSKLKTIKIVPHENTQTANPIKILRHHTRNEGNMKPSVEPRRGKCTITRPVPASHKLPVTNAFTKEYSSGQLQKPRIPPKYSDYSKVTTEPPTWNKELYTRLPSCSTTCRLDMRAEQRIGRSEQRTPPRYVEKGPKSTEPACGNKDALYKALARYLHSTKRIVCKEKPEQRIATKNSRVCLLSATHSSIYRVHSRVSFSDELRYLSRGNSSKLCMEKCLDPSSPTKSPSQGPNECKNSHDHSLCCSSDEKAKRLRERIPQFTIKISPKLSKSNIKTPRSAKGSKVRFDRQLHSCCPCEKTESQKSDPTATIDELRPCASEKKTIIKSEPNRSKKEPKPRHSTNKTSQQSHPDNTKDELRPCANEKKEAKKSESDCPIKEPKPCSRKKNTSQQSASDLPKNESNPCEKKKTEDTDVSKNDCLPYVKEKKTEQSDSDSKKKECKPSDNEKRTAEQSDYDSSKNKPKPCENKCDTDVSKNQSKPCKNEKKTSEQSDSDSSRNESRPREKNKTSHQRDTDLSKNEKEAEKNKKTIEQQPDPESTCETVAKETKKIICDLESPCQTPTDEQSILTKESSSQCRETVKRASSPMNVDVKSTGVDGSSTLKPRCLVQKPRAVCPEKDKTPEKPLYICKQGSSASFGVSENICTRKKPTMNSIEKQPSDKSVELEVQTNPEPNLTRVPTMQPTNECVKQQIITEEFCPPNLTPDQATQLANVCDKLNDQVASQCRADPPDSISQSTDENVKLKQQTPSTCPADSTQDSVAQPAEDNSKICKQTVSECPATSVQEPKMQPADKSVKSSDKVAPESSANLIQDSETQLAKDNAKSKQDLASECPTNSVQDAINQPTKEKDVSKQDISCQPPVESSNDTVSEQPAQAHPDPPAKNKRKTCSREPRPTEPKSKPCSKILKYVSAFDNKDKKHGRVWWCNKKQILLRRRGHPAPLRSVEDNSMETQCERDVKDLAQMTDDILRMTGDPEKCLCSVKPCKCLHELAQTITNGGSTTTKPTSECECPPPLLIIKKNQQENYKNDENVLREQQSLCSCIAFLQKHNLLYTGQTIVNQTATEVKGLGQKSEQQADAPYIYSLNDLYHFQQNKTAGGASKAIGLCECGGSKPIEPTAGDQNNNDVTCQGIPSGSGSKKNIVCECPPPMTVGQNGKGGSCPGMMSDGDGKKKITCECLQPKATEQNGKDGPCQGTMLRPGGKENIICECPPVKVTEQRARGQNGKTGTFQGMSESSGKKNTSFECPRPNNTANRAGAQNGNFGTCPPPGSGGMNVICECPPLKATEQAPGSQYGNDGRCQCMKLGPGGKIKVTCECPLQKITEQTAGGPGGKDGPYQCMKPGPGGKKNIICECPRSTPSGLTPGQICRNGTCQGVLSGPCGAQNTSADDLRPTTIVKEQTTAVQCKKGEQRSCDNLAKVETGKKSEKSKLGRYKKTVICESPSKDKLQLRQAPAKAPCPNTVGSNKITLSVKKKSPGQAGEGSSSEECTECQNNKTRVKWCKKKYVISECPPLREDDNRDSTSMSSQKKKHLKKNVKNQAKIKTGEKKVDTSCTHGSTPCLCKDEPFCRLMKNHKCECPCPLFVEEVDLNPAKDCPSEPPCPKDCPPPPPPPPPCLATDENEKKSQKKNVVECDQGQMTQDKIDKCSYTDRPIKNICKTKNKSSGQGKWGKKKIPPCICPPEPPTTERGCDPPCVKEQWKMKSRETCNKSGFSVKKKPAARVDHTMCFEEALAYFELHPEDDPMQKKKKKKVICECPSS</sequence>